<evidence type="ECO:0000256" key="1">
    <source>
        <dbReference type="SAM" id="Phobius"/>
    </source>
</evidence>
<keyword evidence="1" id="KW-1133">Transmembrane helix</keyword>
<accession>B3TK82</accession>
<proteinExistence type="evidence at transcript level"/>
<feature type="transmembrane region" description="Helical" evidence="1">
    <location>
        <begin position="6"/>
        <end position="26"/>
    </location>
</feature>
<protein>
    <submittedName>
        <fullName evidence="2">Uncharacterized protein</fullName>
    </submittedName>
</protein>
<dbReference type="EMBL" id="EU244395">
    <property type="protein sequence ID" value="ABY87411.1"/>
    <property type="molecule type" value="mRNA"/>
</dbReference>
<keyword evidence="1" id="KW-0472">Membrane</keyword>
<dbReference type="AlphaFoldDB" id="B3TK82"/>
<keyword evidence="1" id="KW-0812">Transmembrane</keyword>
<sequence>MGFHLTYILFIIPWSVYLNIASYYFFRGKTNYLSKIDLYKILLILYLC</sequence>
<reference evidence="2" key="2">
    <citation type="journal article" date="2008" name="Dev. Comp. Immunol.">
        <title>Identification of the up-regulated expression genes in hemocytes of variously colored abalone (Haliotis diversicolor Reeve, 1846) challenged with bacteria.</title>
        <authorList>
            <person name="Wang K.J."/>
            <person name="Ren H.L."/>
            <person name="Xu D.D."/>
            <person name="Cai L."/>
            <person name="Yang M."/>
        </authorList>
    </citation>
    <scope>NUCLEOTIDE SEQUENCE</scope>
</reference>
<name>B3TK82_HALDV</name>
<organism evidence="2">
    <name type="scientific">Haliotis diversicolor</name>
    <name type="common">Abalone</name>
    <name type="synonym">Sulculus diversicolor</name>
    <dbReference type="NCBI Taxonomy" id="36095"/>
    <lineage>
        <taxon>Eukaryota</taxon>
        <taxon>Metazoa</taxon>
        <taxon>Spiralia</taxon>
        <taxon>Lophotrochozoa</taxon>
        <taxon>Mollusca</taxon>
        <taxon>Gastropoda</taxon>
        <taxon>Vetigastropoda</taxon>
        <taxon>Lepetellida</taxon>
        <taxon>Haliotoidea</taxon>
        <taxon>Haliotidae</taxon>
        <taxon>Haliotis</taxon>
    </lineage>
</organism>
<evidence type="ECO:0000313" key="2">
    <source>
        <dbReference type="EMBL" id="ABY87411.1"/>
    </source>
</evidence>
<reference evidence="2" key="1">
    <citation type="submission" date="2007-10" db="EMBL/GenBank/DDBJ databases">
        <authorList>
            <person name="Wang K.-J."/>
            <person name="Ren H.-L."/>
            <person name="Xu D.-D."/>
            <person name="Cai L."/>
            <person name="Lin Z.-Y."/>
            <person name="Yang M."/>
            <person name="Qiao K."/>
            <person name="Zhang N."/>
        </authorList>
    </citation>
    <scope>NUCLEOTIDE SEQUENCE</scope>
</reference>